<protein>
    <submittedName>
        <fullName evidence="2">Class I SAM-dependent methyltransferase</fullName>
    </submittedName>
</protein>
<dbReference type="RefSeq" id="WP_121898287.1">
    <property type="nucleotide sequence ID" value="NZ_RCNT01000005.1"/>
</dbReference>
<proteinExistence type="predicted"/>
<keyword evidence="3" id="KW-1185">Reference proteome</keyword>
<feature type="domain" description="Methyltransferase" evidence="1">
    <location>
        <begin position="39"/>
        <end position="131"/>
    </location>
</feature>
<dbReference type="GO" id="GO:0032259">
    <property type="term" value="P:methylation"/>
    <property type="evidence" value="ECO:0007669"/>
    <property type="project" value="UniProtKB-KW"/>
</dbReference>
<dbReference type="InterPro" id="IPR041698">
    <property type="entry name" value="Methyltransf_25"/>
</dbReference>
<accession>A0A3L9Y4C0</accession>
<evidence type="ECO:0000259" key="1">
    <source>
        <dbReference type="Pfam" id="PF13649"/>
    </source>
</evidence>
<keyword evidence="2" id="KW-0808">Transferase</keyword>
<dbReference type="AlphaFoldDB" id="A0A3L9Y4C0"/>
<organism evidence="2 3">
    <name type="scientific">Rhodophyticola porphyridii</name>
    <dbReference type="NCBI Taxonomy" id="1852017"/>
    <lineage>
        <taxon>Bacteria</taxon>
        <taxon>Pseudomonadati</taxon>
        <taxon>Pseudomonadota</taxon>
        <taxon>Alphaproteobacteria</taxon>
        <taxon>Rhodobacterales</taxon>
        <taxon>Roseobacteraceae</taxon>
        <taxon>Rhodophyticola</taxon>
    </lineage>
</organism>
<evidence type="ECO:0000313" key="2">
    <source>
        <dbReference type="EMBL" id="RMA42178.1"/>
    </source>
</evidence>
<dbReference type="EMBL" id="RCNT01000005">
    <property type="protein sequence ID" value="RMA42178.1"/>
    <property type="molecule type" value="Genomic_DNA"/>
</dbReference>
<reference evidence="2 3" key="1">
    <citation type="submission" date="2018-10" db="EMBL/GenBank/DDBJ databases">
        <authorList>
            <person name="Jung H.S."/>
            <person name="Jeon C.O."/>
        </authorList>
    </citation>
    <scope>NUCLEOTIDE SEQUENCE [LARGE SCALE GENOMIC DNA]</scope>
    <source>
        <strain evidence="2 3">MA-7-27</strain>
    </source>
</reference>
<dbReference type="Pfam" id="PF13649">
    <property type="entry name" value="Methyltransf_25"/>
    <property type="match status" value="1"/>
</dbReference>
<evidence type="ECO:0000313" key="3">
    <source>
        <dbReference type="Proteomes" id="UP000281343"/>
    </source>
</evidence>
<dbReference type="InterPro" id="IPR029063">
    <property type="entry name" value="SAM-dependent_MTases_sf"/>
</dbReference>
<dbReference type="SUPFAM" id="SSF53335">
    <property type="entry name" value="S-adenosyl-L-methionine-dependent methyltransferases"/>
    <property type="match status" value="1"/>
</dbReference>
<gene>
    <name evidence="2" type="ORF">D9R08_12105</name>
</gene>
<name>A0A3L9Y4C0_9RHOB</name>
<dbReference type="OrthoDB" id="9765084at2"/>
<dbReference type="CDD" id="cd02440">
    <property type="entry name" value="AdoMet_MTases"/>
    <property type="match status" value="1"/>
</dbReference>
<sequence length="246" mass="27365">MDALYQNQKLVELYDAVNRSREDFDFYIAGLPEPPATLLDIGCGTGTFALELAHRGYDVTAVDPAAQMVALAVRKDTGRSVKWFTGSVTDLDIDLRVSAAVMTGHAFQCLLEDTQISALFEAVGQRLSQDGSFWFETRNRAAKPWLRWTPDHAAPPVDLGAGRTVEVIHRVLSVNDDCVTFEEHYNFNDDSGTLTSQSTLRFLDLDGIEKLAAKNGLVLSETFGNWKREPLMRDSPEIIVRLKKAV</sequence>
<dbReference type="Gene3D" id="3.40.50.150">
    <property type="entry name" value="Vaccinia Virus protein VP39"/>
    <property type="match status" value="1"/>
</dbReference>
<comment type="caution">
    <text evidence="2">The sequence shown here is derived from an EMBL/GenBank/DDBJ whole genome shotgun (WGS) entry which is preliminary data.</text>
</comment>
<dbReference type="Proteomes" id="UP000281343">
    <property type="component" value="Unassembled WGS sequence"/>
</dbReference>
<keyword evidence="2" id="KW-0489">Methyltransferase</keyword>
<dbReference type="GO" id="GO:0008168">
    <property type="term" value="F:methyltransferase activity"/>
    <property type="evidence" value="ECO:0007669"/>
    <property type="project" value="UniProtKB-KW"/>
</dbReference>